<feature type="region of interest" description="Disordered" evidence="2">
    <location>
        <begin position="1"/>
        <end position="56"/>
    </location>
</feature>
<dbReference type="GO" id="GO:0007018">
    <property type="term" value="P:microtubule-based movement"/>
    <property type="evidence" value="ECO:0007669"/>
    <property type="project" value="TreeGrafter"/>
</dbReference>
<dbReference type="EMBL" id="JAWDGP010007701">
    <property type="protein sequence ID" value="KAK3708212.1"/>
    <property type="molecule type" value="Genomic_DNA"/>
</dbReference>
<evidence type="ECO:0000256" key="1">
    <source>
        <dbReference type="ARBA" id="ARBA00005361"/>
    </source>
</evidence>
<protein>
    <submittedName>
        <fullName evidence="3">Uncharacterized protein</fullName>
    </submittedName>
</protein>
<keyword evidence="4" id="KW-1185">Reference proteome</keyword>
<dbReference type="Pfam" id="PF03645">
    <property type="entry name" value="Tctex-1"/>
    <property type="match status" value="1"/>
</dbReference>
<dbReference type="Gene3D" id="3.30.1140.40">
    <property type="entry name" value="Tctex-1"/>
    <property type="match status" value="1"/>
</dbReference>
<feature type="compositionally biased region" description="Polar residues" evidence="2">
    <location>
        <begin position="17"/>
        <end position="29"/>
    </location>
</feature>
<dbReference type="GO" id="GO:0005737">
    <property type="term" value="C:cytoplasm"/>
    <property type="evidence" value="ECO:0007669"/>
    <property type="project" value="TreeGrafter"/>
</dbReference>
<gene>
    <name evidence="3" type="ORF">RRG08_023621</name>
</gene>
<organism evidence="3 4">
    <name type="scientific">Elysia crispata</name>
    <name type="common">lettuce slug</name>
    <dbReference type="NCBI Taxonomy" id="231223"/>
    <lineage>
        <taxon>Eukaryota</taxon>
        <taxon>Metazoa</taxon>
        <taxon>Spiralia</taxon>
        <taxon>Lophotrochozoa</taxon>
        <taxon>Mollusca</taxon>
        <taxon>Gastropoda</taxon>
        <taxon>Heterobranchia</taxon>
        <taxon>Euthyneura</taxon>
        <taxon>Panpulmonata</taxon>
        <taxon>Sacoglossa</taxon>
        <taxon>Placobranchoidea</taxon>
        <taxon>Plakobranchidae</taxon>
        <taxon>Elysia</taxon>
    </lineage>
</organism>
<dbReference type="PANTHER" id="PTHR21255:SF65">
    <property type="entry name" value="TCTEX1 DOMAIN-CONTAINING PROTEIN 2"/>
    <property type="match status" value="1"/>
</dbReference>
<feature type="region of interest" description="Disordered" evidence="2">
    <location>
        <begin position="67"/>
        <end position="86"/>
    </location>
</feature>
<dbReference type="Proteomes" id="UP001283361">
    <property type="component" value="Unassembled WGS sequence"/>
</dbReference>
<comment type="similarity">
    <text evidence="1">Belongs to the dynein light chain Tctex-type family.</text>
</comment>
<dbReference type="InterPro" id="IPR038586">
    <property type="entry name" value="Tctex-1-like_sf"/>
</dbReference>
<dbReference type="AlphaFoldDB" id="A0AAE1CLK6"/>
<dbReference type="GO" id="GO:0005868">
    <property type="term" value="C:cytoplasmic dynein complex"/>
    <property type="evidence" value="ECO:0007669"/>
    <property type="project" value="TreeGrafter"/>
</dbReference>
<evidence type="ECO:0000256" key="2">
    <source>
        <dbReference type="SAM" id="MobiDB-lite"/>
    </source>
</evidence>
<dbReference type="CDD" id="cd21451">
    <property type="entry name" value="DLC-like_TCTEX1D"/>
    <property type="match status" value="1"/>
</dbReference>
<comment type="caution">
    <text evidence="3">The sequence shown here is derived from an EMBL/GenBank/DDBJ whole genome shotgun (WGS) entry which is preliminary data.</text>
</comment>
<evidence type="ECO:0000313" key="4">
    <source>
        <dbReference type="Proteomes" id="UP001283361"/>
    </source>
</evidence>
<dbReference type="GO" id="GO:0045505">
    <property type="term" value="F:dynein intermediate chain binding"/>
    <property type="evidence" value="ECO:0007669"/>
    <property type="project" value="TreeGrafter"/>
</dbReference>
<reference evidence="3" key="1">
    <citation type="journal article" date="2023" name="G3 (Bethesda)">
        <title>A reference genome for the long-term kleptoplast-retaining sea slug Elysia crispata morphotype clarki.</title>
        <authorList>
            <person name="Eastman K.E."/>
            <person name="Pendleton A.L."/>
            <person name="Shaikh M.A."/>
            <person name="Suttiyut T."/>
            <person name="Ogas R."/>
            <person name="Tomko P."/>
            <person name="Gavelis G."/>
            <person name="Widhalm J.R."/>
            <person name="Wisecaver J.H."/>
        </authorList>
    </citation>
    <scope>NUCLEOTIDE SEQUENCE</scope>
    <source>
        <strain evidence="3">ECLA1</strain>
    </source>
</reference>
<proteinExistence type="inferred from homology"/>
<accession>A0AAE1CLK6</accession>
<dbReference type="PANTHER" id="PTHR21255">
    <property type="entry name" value="T-COMPLEX-ASSOCIATED-TESTIS-EXPRESSED 1/ DYNEIN LIGHT CHAIN"/>
    <property type="match status" value="1"/>
</dbReference>
<evidence type="ECO:0000313" key="3">
    <source>
        <dbReference type="EMBL" id="KAK3708212.1"/>
    </source>
</evidence>
<dbReference type="InterPro" id="IPR005334">
    <property type="entry name" value="Tctex-1-like"/>
</dbReference>
<sequence length="201" mass="22339">MRRPSHDGLAAEARNSPHMNSQGDDLPNQSKERRKSIFPSLGSRGTRGSIRPGMGFGLAANKAKGAAGKNLESEREKSGYLPPANLEPTYRMEPKKTFCAPKVHALLKQTLENHLDGFTYNAKFTPTMTKVLSDEIKERTKAMNIERYKLIVSIVMGERKDQGIMIASRAAWDAKLDSYAAYTFQNKSLFCTASVYGVYAE</sequence>
<name>A0AAE1CLK6_9GAST</name>